<proteinExistence type="inferred from homology"/>
<dbReference type="GeneID" id="29945365"/>
<keyword evidence="3" id="KW-0963">Cytoplasm</keyword>
<protein>
    <recommendedName>
        <fullName evidence="5">DNA-binding protein</fullName>
    </recommendedName>
</protein>
<evidence type="ECO:0000256" key="5">
    <source>
        <dbReference type="PIRNR" id="PIRNR002096"/>
    </source>
</evidence>
<sequence>MNDTMKILLNLRSLRVVCRDIELSDLKDALDKLTLVVNEIFEESERKEKEDAERLEKLEQYRLMLAEDGIELHELSSIITEKKAKRTPRPARYKFSDENGNERTWTGQGRMPKVIKELIEQGCSLEEFAI</sequence>
<dbReference type="GO" id="GO:0003681">
    <property type="term" value="F:bent DNA binding"/>
    <property type="evidence" value="ECO:0007669"/>
    <property type="project" value="TreeGrafter"/>
</dbReference>
<dbReference type="InterPro" id="IPR027444">
    <property type="entry name" value="H-NS_C_dom"/>
</dbReference>
<accession>A0A2T3KKA7</accession>
<dbReference type="SMART" id="SM00528">
    <property type="entry name" value="HNS"/>
    <property type="match status" value="1"/>
</dbReference>
<dbReference type="Gene3D" id="1.10.287.1050">
    <property type="entry name" value="H-NS histone-like proteins"/>
    <property type="match status" value="1"/>
</dbReference>
<dbReference type="RefSeq" id="WP_036790604.1">
    <property type="nucleotide sequence ID" value="NZ_LN794353.1"/>
</dbReference>
<dbReference type="PIRSF" id="PIRSF002096">
    <property type="entry name" value="HnS"/>
    <property type="match status" value="1"/>
</dbReference>
<dbReference type="Gene3D" id="4.10.430.10">
    <property type="entry name" value="Histone-like protein H-NS, C-terminal domain"/>
    <property type="match status" value="1"/>
</dbReference>
<dbReference type="GO" id="GO:0030527">
    <property type="term" value="F:structural constituent of chromatin"/>
    <property type="evidence" value="ECO:0007669"/>
    <property type="project" value="InterPro"/>
</dbReference>
<dbReference type="Proteomes" id="UP000241426">
    <property type="component" value="Unassembled WGS sequence"/>
</dbReference>
<dbReference type="SUPFAM" id="SSF81273">
    <property type="entry name" value="H-NS histone-like proteins"/>
    <property type="match status" value="2"/>
</dbReference>
<dbReference type="Pfam" id="PF00816">
    <property type="entry name" value="Histone_HNS"/>
    <property type="match status" value="1"/>
</dbReference>
<organism evidence="6 7">
    <name type="scientific">Photobacterium kishitanii</name>
    <dbReference type="NCBI Taxonomy" id="318456"/>
    <lineage>
        <taxon>Bacteria</taxon>
        <taxon>Pseudomonadati</taxon>
        <taxon>Pseudomonadota</taxon>
        <taxon>Gammaproteobacteria</taxon>
        <taxon>Vibrionales</taxon>
        <taxon>Vibrionaceae</taxon>
        <taxon>Photobacterium</taxon>
    </lineage>
</organism>
<dbReference type="PANTHER" id="PTHR38097:SF2">
    <property type="entry name" value="DNA-BINDING PROTEIN STPA"/>
    <property type="match status" value="1"/>
</dbReference>
<evidence type="ECO:0000256" key="1">
    <source>
        <dbReference type="ARBA" id="ARBA00004453"/>
    </source>
</evidence>
<dbReference type="GO" id="GO:0003680">
    <property type="term" value="F:minor groove of adenine-thymine-rich DNA binding"/>
    <property type="evidence" value="ECO:0007669"/>
    <property type="project" value="TreeGrafter"/>
</dbReference>
<evidence type="ECO:0000313" key="7">
    <source>
        <dbReference type="Proteomes" id="UP000241426"/>
    </source>
</evidence>
<reference evidence="6 7" key="1">
    <citation type="submission" date="2018-01" db="EMBL/GenBank/DDBJ databases">
        <title>Whole genome sequencing of Histamine producing bacteria.</title>
        <authorList>
            <person name="Butler K."/>
        </authorList>
    </citation>
    <scope>NUCLEOTIDE SEQUENCE [LARGE SCALE GENOMIC DNA]</scope>
    <source>
        <strain evidence="6 7">FS-7.2</strain>
    </source>
</reference>
<dbReference type="eggNOG" id="COG2916">
    <property type="taxonomic scope" value="Bacteria"/>
</dbReference>
<evidence type="ECO:0000313" key="6">
    <source>
        <dbReference type="EMBL" id="PSU99948.1"/>
    </source>
</evidence>
<dbReference type="GO" id="GO:0001217">
    <property type="term" value="F:DNA-binding transcription repressor activity"/>
    <property type="evidence" value="ECO:0007669"/>
    <property type="project" value="TreeGrafter"/>
</dbReference>
<dbReference type="Pfam" id="PF22470">
    <property type="entry name" value="Histone_HNS_N"/>
    <property type="match status" value="1"/>
</dbReference>
<evidence type="ECO:0000256" key="3">
    <source>
        <dbReference type="ARBA" id="ARBA00022490"/>
    </source>
</evidence>
<dbReference type="InterPro" id="IPR054180">
    <property type="entry name" value="H-NS-like_N"/>
</dbReference>
<gene>
    <name evidence="6" type="ORF">C9J27_06795</name>
</gene>
<accession>A0A0B7JD08</accession>
<dbReference type="PANTHER" id="PTHR38097">
    <property type="match status" value="1"/>
</dbReference>
<dbReference type="InterPro" id="IPR027454">
    <property type="entry name" value="Histone_HNS_N"/>
</dbReference>
<dbReference type="GO" id="GO:0005829">
    <property type="term" value="C:cytosol"/>
    <property type="evidence" value="ECO:0007669"/>
    <property type="project" value="TreeGrafter"/>
</dbReference>
<comment type="subcellular location">
    <subcellularLocation>
        <location evidence="1">Cytoplasm</location>
        <location evidence="1">Nucleoid</location>
    </subcellularLocation>
</comment>
<dbReference type="GO" id="GO:0046983">
    <property type="term" value="F:protein dimerization activity"/>
    <property type="evidence" value="ECO:0007669"/>
    <property type="project" value="InterPro"/>
</dbReference>
<dbReference type="EMBL" id="PYNF01000004">
    <property type="protein sequence ID" value="PSU99948.1"/>
    <property type="molecule type" value="Genomic_DNA"/>
</dbReference>
<evidence type="ECO:0000256" key="2">
    <source>
        <dbReference type="ARBA" id="ARBA00010610"/>
    </source>
</evidence>
<keyword evidence="4 5" id="KW-0238">DNA-binding</keyword>
<comment type="similarity">
    <text evidence="2 5">Belongs to the histone-like protein H-NS family.</text>
</comment>
<dbReference type="InterPro" id="IPR001801">
    <property type="entry name" value="Histone_HNS"/>
</dbReference>
<comment type="caution">
    <text evidence="6">The sequence shown here is derived from an EMBL/GenBank/DDBJ whole genome shotgun (WGS) entry which is preliminary data.</text>
</comment>
<dbReference type="InterPro" id="IPR037150">
    <property type="entry name" value="H-NS_C_dom_sf"/>
</dbReference>
<name>A0A0B7JD08_9GAMM</name>
<evidence type="ECO:0000256" key="4">
    <source>
        <dbReference type="ARBA" id="ARBA00023125"/>
    </source>
</evidence>
<dbReference type="GO" id="GO:0009295">
    <property type="term" value="C:nucleoid"/>
    <property type="evidence" value="ECO:0007669"/>
    <property type="project" value="UniProtKB-SubCell"/>
</dbReference>
<dbReference type="GO" id="GO:0000976">
    <property type="term" value="F:transcription cis-regulatory region binding"/>
    <property type="evidence" value="ECO:0007669"/>
    <property type="project" value="TreeGrafter"/>
</dbReference>
<dbReference type="AlphaFoldDB" id="A0A0B7JD08"/>
<dbReference type="GO" id="GO:0032993">
    <property type="term" value="C:protein-DNA complex"/>
    <property type="evidence" value="ECO:0007669"/>
    <property type="project" value="TreeGrafter"/>
</dbReference>